<organism evidence="1 2">
    <name type="scientific">Candidatus Scatomorpha merdipullorum</name>
    <dbReference type="NCBI Taxonomy" id="2840927"/>
    <lineage>
        <taxon>Bacteria</taxon>
        <taxon>Bacillati</taxon>
        <taxon>Bacillota</taxon>
        <taxon>Clostridia</taxon>
        <taxon>Eubacteriales</taxon>
        <taxon>Candidatus Scatomorpha</taxon>
    </lineage>
</organism>
<dbReference type="EMBL" id="DVJK01000040">
    <property type="protein sequence ID" value="HIS66197.1"/>
    <property type="molecule type" value="Genomic_DNA"/>
</dbReference>
<proteinExistence type="predicted"/>
<evidence type="ECO:0000313" key="1">
    <source>
        <dbReference type="EMBL" id="HIS66197.1"/>
    </source>
</evidence>
<dbReference type="AlphaFoldDB" id="A0A9D1FBU3"/>
<gene>
    <name evidence="1" type="ORF">IAC18_01410</name>
</gene>
<dbReference type="Proteomes" id="UP000824001">
    <property type="component" value="Unassembled WGS sequence"/>
</dbReference>
<name>A0A9D1FBU3_9FIRM</name>
<reference evidence="1" key="1">
    <citation type="submission" date="2020-10" db="EMBL/GenBank/DDBJ databases">
        <authorList>
            <person name="Gilroy R."/>
        </authorList>
    </citation>
    <scope>NUCLEOTIDE SEQUENCE</scope>
    <source>
        <strain evidence="1">ChiHjej10B9-9673</strain>
    </source>
</reference>
<comment type="caution">
    <text evidence="1">The sequence shown here is derived from an EMBL/GenBank/DDBJ whole genome shotgun (WGS) entry which is preliminary data.</text>
</comment>
<protein>
    <submittedName>
        <fullName evidence="1">Uncharacterized protein</fullName>
    </submittedName>
</protein>
<accession>A0A9D1FBU3</accession>
<reference evidence="1" key="2">
    <citation type="journal article" date="2021" name="PeerJ">
        <title>Extensive microbial diversity within the chicken gut microbiome revealed by metagenomics and culture.</title>
        <authorList>
            <person name="Gilroy R."/>
            <person name="Ravi A."/>
            <person name="Getino M."/>
            <person name="Pursley I."/>
            <person name="Horton D.L."/>
            <person name="Alikhan N.F."/>
            <person name="Baker D."/>
            <person name="Gharbi K."/>
            <person name="Hall N."/>
            <person name="Watson M."/>
            <person name="Adriaenssens E.M."/>
            <person name="Foster-Nyarko E."/>
            <person name="Jarju S."/>
            <person name="Secka A."/>
            <person name="Antonio M."/>
            <person name="Oren A."/>
            <person name="Chaudhuri R.R."/>
            <person name="La Ragione R."/>
            <person name="Hildebrand F."/>
            <person name="Pallen M.J."/>
        </authorList>
    </citation>
    <scope>NUCLEOTIDE SEQUENCE</scope>
    <source>
        <strain evidence="1">ChiHjej10B9-9673</strain>
    </source>
</reference>
<sequence>MPIRVKQGDQYSVPILIRLNGEPVDESEIAEVEFTLGNGVRKMFPQEVQYNSADGCFYLPLTQAETFDFPANGSVTLDIRVKFVGGNVMGVQRMESFAVADASSEVIL</sequence>
<evidence type="ECO:0000313" key="2">
    <source>
        <dbReference type="Proteomes" id="UP000824001"/>
    </source>
</evidence>